<dbReference type="RefSeq" id="WP_394402449.1">
    <property type="nucleotide sequence ID" value="NZ_JBIGHW010000074.1"/>
</dbReference>
<comment type="caution">
    <text evidence="1">The sequence shown here is derived from an EMBL/GenBank/DDBJ whole genome shotgun (WGS) entry which is preliminary data.</text>
</comment>
<feature type="non-terminal residue" evidence="1">
    <location>
        <position position="105"/>
    </location>
</feature>
<evidence type="ECO:0008006" key="3">
    <source>
        <dbReference type="Google" id="ProtNLM"/>
    </source>
</evidence>
<dbReference type="PANTHER" id="PTHR37842:SF2">
    <property type="entry name" value="GYLCOSYL HYDROLASE 115 C-TERMINAL DOMAIN-CONTAINING PROTEIN"/>
    <property type="match status" value="1"/>
</dbReference>
<organism evidence="1 2">
    <name type="scientific">Pelomonas margarita</name>
    <dbReference type="NCBI Taxonomy" id="3299031"/>
    <lineage>
        <taxon>Bacteria</taxon>
        <taxon>Pseudomonadati</taxon>
        <taxon>Pseudomonadota</taxon>
        <taxon>Betaproteobacteria</taxon>
        <taxon>Burkholderiales</taxon>
        <taxon>Sphaerotilaceae</taxon>
        <taxon>Roseateles</taxon>
    </lineage>
</organism>
<dbReference type="EMBL" id="JBIGHW010000074">
    <property type="protein sequence ID" value="MFG6443613.1"/>
    <property type="molecule type" value="Genomic_DNA"/>
</dbReference>
<proteinExistence type="predicted"/>
<gene>
    <name evidence="1" type="ORF">ACG0Z3_23295</name>
</gene>
<reference evidence="1 2" key="1">
    <citation type="submission" date="2024-08" db="EMBL/GenBank/DDBJ databases">
        <authorList>
            <person name="Lu H."/>
        </authorList>
    </citation>
    <scope>NUCLEOTIDE SEQUENCE [LARGE SCALE GENOMIC DNA]</scope>
    <source>
        <strain evidence="1 2">LKC17W</strain>
    </source>
</reference>
<dbReference type="PANTHER" id="PTHR37842">
    <property type="match status" value="1"/>
</dbReference>
<evidence type="ECO:0000313" key="1">
    <source>
        <dbReference type="EMBL" id="MFG6443613.1"/>
    </source>
</evidence>
<name>A0ABW7FQI5_9BURK</name>
<dbReference type="Gene3D" id="1.20.58.2150">
    <property type="match status" value="1"/>
</dbReference>
<sequence length="105" mass="11473">ANLYRLYYAVAWNRALAAKNVPRANVFADQAEAAFRRDQAISDQYHALAGGKWAGMRLLVHNGYTTWQQPDNNLRPAVKGVAGSVDAAVVQRQLTHAQPAGPFAP</sequence>
<feature type="non-terminal residue" evidence="1">
    <location>
        <position position="1"/>
    </location>
</feature>
<dbReference type="Proteomes" id="UP001606301">
    <property type="component" value="Unassembled WGS sequence"/>
</dbReference>
<protein>
    <recommendedName>
        <fullName evidence="3">ABC transporter substrate-binding protein</fullName>
    </recommendedName>
</protein>
<accession>A0ABW7FQI5</accession>
<evidence type="ECO:0000313" key="2">
    <source>
        <dbReference type="Proteomes" id="UP001606301"/>
    </source>
</evidence>
<keyword evidence="2" id="KW-1185">Reference proteome</keyword>